<comment type="caution">
    <text evidence="2">The sequence shown here is derived from an EMBL/GenBank/DDBJ whole genome shotgun (WGS) entry which is preliminary data.</text>
</comment>
<dbReference type="Gene3D" id="3.10.450.50">
    <property type="match status" value="1"/>
</dbReference>
<organism evidence="2 3">
    <name type="scientific">Alteraurantiacibacter palmitatis</name>
    <dbReference type="NCBI Taxonomy" id="2054628"/>
    <lineage>
        <taxon>Bacteria</taxon>
        <taxon>Pseudomonadati</taxon>
        <taxon>Pseudomonadota</taxon>
        <taxon>Alphaproteobacteria</taxon>
        <taxon>Sphingomonadales</taxon>
        <taxon>Erythrobacteraceae</taxon>
        <taxon>Alteraurantiacibacter</taxon>
    </lineage>
</organism>
<reference evidence="3" key="1">
    <citation type="journal article" date="2019" name="Int. J. Syst. Evol. Microbiol.">
        <title>The Global Catalogue of Microorganisms (GCM) 10K type strain sequencing project: providing services to taxonomists for standard genome sequencing and annotation.</title>
        <authorList>
            <consortium name="The Broad Institute Genomics Platform"/>
            <consortium name="The Broad Institute Genome Sequencing Center for Infectious Disease"/>
            <person name="Wu L."/>
            <person name="Ma J."/>
        </authorList>
    </citation>
    <scope>NUCLEOTIDE SEQUENCE [LARGE SCALE GENOMIC DNA]</scope>
    <source>
        <strain evidence="3">KCTC 52607</strain>
    </source>
</reference>
<sequence>MKYAADYARDRAEIEDLLARYLMAMDYNDFDTYADTFTEDGTLEFARGAVTGRENIRAAAKGFKEAVAGIYCDVDGNPAILRHVLCQSVIRVEGDRAWHTGFWFECANDGPRTPDGKRFTPTLGTFGIYEDELVRVEGEWKFSYRNIRNEFLAGRESGPDNPVLAMDAKAGKTAA</sequence>
<accession>A0ABV7E524</accession>
<protein>
    <submittedName>
        <fullName evidence="2">Nuclear transport factor 2 family protein</fullName>
    </submittedName>
</protein>
<evidence type="ECO:0000259" key="1">
    <source>
        <dbReference type="Pfam" id="PF13577"/>
    </source>
</evidence>
<dbReference type="SUPFAM" id="SSF54427">
    <property type="entry name" value="NTF2-like"/>
    <property type="match status" value="1"/>
</dbReference>
<evidence type="ECO:0000313" key="2">
    <source>
        <dbReference type="EMBL" id="MFC3096989.1"/>
    </source>
</evidence>
<gene>
    <name evidence="2" type="ORF">ACFODU_04160</name>
</gene>
<proteinExistence type="predicted"/>
<dbReference type="InterPro" id="IPR032710">
    <property type="entry name" value="NTF2-like_dom_sf"/>
</dbReference>
<name>A0ABV7E524_9SPHN</name>
<evidence type="ECO:0000313" key="3">
    <source>
        <dbReference type="Proteomes" id="UP001595456"/>
    </source>
</evidence>
<dbReference type="Proteomes" id="UP001595456">
    <property type="component" value="Unassembled WGS sequence"/>
</dbReference>
<dbReference type="InterPro" id="IPR037401">
    <property type="entry name" value="SnoaL-like"/>
</dbReference>
<dbReference type="Pfam" id="PF13577">
    <property type="entry name" value="SnoaL_4"/>
    <property type="match status" value="1"/>
</dbReference>
<dbReference type="EMBL" id="JBHRST010000004">
    <property type="protein sequence ID" value="MFC3096989.1"/>
    <property type="molecule type" value="Genomic_DNA"/>
</dbReference>
<keyword evidence="3" id="KW-1185">Reference proteome</keyword>
<feature type="domain" description="SnoaL-like" evidence="1">
    <location>
        <begin position="8"/>
        <end position="145"/>
    </location>
</feature>
<dbReference type="RefSeq" id="WP_336925905.1">
    <property type="nucleotide sequence ID" value="NZ_JBANRO010000005.1"/>
</dbReference>